<name>A0A934TQM6_9BURK</name>
<dbReference type="SMART" id="SM00248">
    <property type="entry name" value="ANK"/>
    <property type="match status" value="9"/>
</dbReference>
<keyword evidence="5" id="KW-1185">Reference proteome</keyword>
<reference evidence="4" key="1">
    <citation type="journal article" date="2012" name="J. Microbiol. Biotechnol.">
        <title>Ramlibacter ginsenosidimutans sp. nov., with ginsenoside-converting activity.</title>
        <authorList>
            <person name="Wang L."/>
            <person name="An D.S."/>
            <person name="Kim S.G."/>
            <person name="Jin F.X."/>
            <person name="Kim S.C."/>
            <person name="Lee S.T."/>
            <person name="Im W.T."/>
        </authorList>
    </citation>
    <scope>NUCLEOTIDE SEQUENCE</scope>
    <source>
        <strain evidence="4">KACC 17527</strain>
    </source>
</reference>
<evidence type="ECO:0000256" key="2">
    <source>
        <dbReference type="ARBA" id="ARBA00023043"/>
    </source>
</evidence>
<feature type="repeat" description="ANK" evidence="3">
    <location>
        <begin position="526"/>
        <end position="558"/>
    </location>
</feature>
<accession>A0A934TQM6</accession>
<keyword evidence="2 3" id="KW-0040">ANK repeat</keyword>
<proteinExistence type="predicted"/>
<dbReference type="SUPFAM" id="SSF48403">
    <property type="entry name" value="Ankyrin repeat"/>
    <property type="match status" value="1"/>
</dbReference>
<dbReference type="InterPro" id="IPR002110">
    <property type="entry name" value="Ankyrin_rpt"/>
</dbReference>
<evidence type="ECO:0000313" key="5">
    <source>
        <dbReference type="Proteomes" id="UP000630528"/>
    </source>
</evidence>
<dbReference type="InterPro" id="IPR050745">
    <property type="entry name" value="Multifunctional_regulatory"/>
</dbReference>
<evidence type="ECO:0000256" key="3">
    <source>
        <dbReference type="PROSITE-ProRule" id="PRU00023"/>
    </source>
</evidence>
<dbReference type="EMBL" id="JAEPWM010000001">
    <property type="protein sequence ID" value="MBK6005350.1"/>
    <property type="molecule type" value="Genomic_DNA"/>
</dbReference>
<gene>
    <name evidence="4" type="ORF">JJB11_04525</name>
</gene>
<reference evidence="4" key="2">
    <citation type="submission" date="2021-01" db="EMBL/GenBank/DDBJ databases">
        <authorList>
            <person name="Kang M."/>
        </authorList>
    </citation>
    <scope>NUCLEOTIDE SEQUENCE</scope>
    <source>
        <strain evidence="4">KACC 17527</strain>
    </source>
</reference>
<sequence length="867" mass="90118">MNHASALGDMLGQAPTVSSARAALAILRQLTHDGDVPAARTLAALLARKLGHPGAVPAIEGLVSLDGVLQQQGIPALLRVYLLALLPRELMFQANKAADIATPLPDEVEYAHFQRLVRRGDVLEHEALKAYCVNALAASMKMSTVLSPAHVQGGWMRALDGIHSECKVVAGTNANTKFEIGRDLILGITAGGFGHAVLHEMGHHLVEITLAARGVAESEDQGAALCANDLASLANVVPDAIRNALSGTKQRDVRLSRNISLFVTVVQARHGSYMHWSLTRTGAPIELRTAVLWAALLLELLGVGTAETAVAFSPRGVFHFGFVRKIKADSIVWPHQPHDIERRLAGVSTVASAWLEELTGAAKIGPDGAWIPVALGLQEPGMRVYAAAPEALHDLQACEALRSQAPPATLLEEQAHALMGVAVRCAYPPLIKPLLDRGVRPEDSLGGLGSSMAVAGPPGPADKRYLGPTAANTLTTLRWLHDQGVDLDAALDETGTTLLLDAVRQESAAVPVLLSLGADGNRADSDGNTALHACAGSSWHGLAGLVLEAGADHDRRNAQGQTALALAAALDDADAVDALLQAGANADARDAAGATPLMSARSGNVVRRLVASGADPDATDHAGRTPLIAAAEAACAEVVRTLIQVGADPERSDDLGSTALHHAAWRSGEPASDCLVALLDAGCDADEESGNGATAVMVAAHAGNVDGVRVLLSRGANVDARDADGNTPLLFALDPSVQLSRDPSRSARSEEVVRALVEAGADVNGQNHDGQAPLHLAARAFTSSLARTLLKLGASPDPRSRDGQTPLMDAAAQGHHDMVAALVEAGADVNARDGRGNTPLHFAVGYAPSPDRAAEAIKRLKARGARP</sequence>
<protein>
    <submittedName>
        <fullName evidence="4">Ankyrin repeat domain-containing protein</fullName>
    </submittedName>
</protein>
<dbReference type="RefSeq" id="WP_201166690.1">
    <property type="nucleotide sequence ID" value="NZ_JAEPWM010000001.1"/>
</dbReference>
<dbReference type="PROSITE" id="PS50088">
    <property type="entry name" value="ANK_REPEAT"/>
    <property type="match status" value="6"/>
</dbReference>
<dbReference type="PROSITE" id="PS50297">
    <property type="entry name" value="ANK_REP_REGION"/>
    <property type="match status" value="5"/>
</dbReference>
<evidence type="ECO:0000313" key="4">
    <source>
        <dbReference type="EMBL" id="MBK6005350.1"/>
    </source>
</evidence>
<feature type="repeat" description="ANK" evidence="3">
    <location>
        <begin position="622"/>
        <end position="654"/>
    </location>
</feature>
<dbReference type="PANTHER" id="PTHR24189">
    <property type="entry name" value="MYOTROPHIN"/>
    <property type="match status" value="1"/>
</dbReference>
<dbReference type="PANTHER" id="PTHR24189:SF50">
    <property type="entry name" value="ANKYRIN REPEAT AND SOCS BOX PROTEIN 2"/>
    <property type="match status" value="1"/>
</dbReference>
<dbReference type="Gene3D" id="1.25.40.20">
    <property type="entry name" value="Ankyrin repeat-containing domain"/>
    <property type="match status" value="5"/>
</dbReference>
<comment type="caution">
    <text evidence="4">The sequence shown here is derived from an EMBL/GenBank/DDBJ whole genome shotgun (WGS) entry which is preliminary data.</text>
</comment>
<keyword evidence="1" id="KW-0677">Repeat</keyword>
<dbReference type="Pfam" id="PF12796">
    <property type="entry name" value="Ank_2"/>
    <property type="match status" value="3"/>
</dbReference>
<dbReference type="InterPro" id="IPR036770">
    <property type="entry name" value="Ankyrin_rpt-contain_sf"/>
</dbReference>
<feature type="repeat" description="ANK" evidence="3">
    <location>
        <begin position="559"/>
        <end position="591"/>
    </location>
</feature>
<dbReference type="Proteomes" id="UP000630528">
    <property type="component" value="Unassembled WGS sequence"/>
</dbReference>
<dbReference type="AlphaFoldDB" id="A0A934TQM6"/>
<organism evidence="4 5">
    <name type="scientific">Ramlibacter ginsenosidimutans</name>
    <dbReference type="NCBI Taxonomy" id="502333"/>
    <lineage>
        <taxon>Bacteria</taxon>
        <taxon>Pseudomonadati</taxon>
        <taxon>Pseudomonadota</taxon>
        <taxon>Betaproteobacteria</taxon>
        <taxon>Burkholderiales</taxon>
        <taxon>Comamonadaceae</taxon>
        <taxon>Ramlibacter</taxon>
    </lineage>
</organism>
<feature type="repeat" description="ANK" evidence="3">
    <location>
        <begin position="802"/>
        <end position="834"/>
    </location>
</feature>
<feature type="repeat" description="ANK" evidence="3">
    <location>
        <begin position="691"/>
        <end position="723"/>
    </location>
</feature>
<feature type="repeat" description="ANK" evidence="3">
    <location>
        <begin position="769"/>
        <end position="801"/>
    </location>
</feature>
<dbReference type="Pfam" id="PF00023">
    <property type="entry name" value="Ank"/>
    <property type="match status" value="1"/>
</dbReference>
<evidence type="ECO:0000256" key="1">
    <source>
        <dbReference type="ARBA" id="ARBA00022737"/>
    </source>
</evidence>